<proteinExistence type="predicted"/>
<reference evidence="1 2" key="1">
    <citation type="submission" date="2024-01" db="EMBL/GenBank/DDBJ databases">
        <title>A draft genome for the cacao thread blight pathogen Marasmiellus scandens.</title>
        <authorList>
            <person name="Baruah I.K."/>
            <person name="Leung J."/>
            <person name="Bukari Y."/>
            <person name="Amoako-Attah I."/>
            <person name="Meinhardt L.W."/>
            <person name="Bailey B.A."/>
            <person name="Cohen S.P."/>
        </authorList>
    </citation>
    <scope>NUCLEOTIDE SEQUENCE [LARGE SCALE GENOMIC DNA]</scope>
    <source>
        <strain evidence="1 2">GH-19</strain>
    </source>
</reference>
<evidence type="ECO:0000313" key="1">
    <source>
        <dbReference type="EMBL" id="KAK7444296.1"/>
    </source>
</evidence>
<sequence>MAEYKVIHIFSPEASPELRTMHLEFVFDFEALANPNDYLPAPSINRPSRESRLAGKQSAVCLRQFEATHRHSEVFNIDLFVMLDNCMVYPPILPLQMLSSTSADTSIIRLAPLYAKYRSPTELSPIVILTSPCELALDFAVAVYKGACIVHHEESKLICIPNPLGQYVYLTSIALRYWKDMLQDTCKL</sequence>
<dbReference type="EMBL" id="JBANRG010000051">
    <property type="protein sequence ID" value="KAK7444296.1"/>
    <property type="molecule type" value="Genomic_DNA"/>
</dbReference>
<name>A0ABR1IY37_9AGAR</name>
<dbReference type="Proteomes" id="UP001498398">
    <property type="component" value="Unassembled WGS sequence"/>
</dbReference>
<organism evidence="1 2">
    <name type="scientific">Marasmiellus scandens</name>
    <dbReference type="NCBI Taxonomy" id="2682957"/>
    <lineage>
        <taxon>Eukaryota</taxon>
        <taxon>Fungi</taxon>
        <taxon>Dikarya</taxon>
        <taxon>Basidiomycota</taxon>
        <taxon>Agaricomycotina</taxon>
        <taxon>Agaricomycetes</taxon>
        <taxon>Agaricomycetidae</taxon>
        <taxon>Agaricales</taxon>
        <taxon>Marasmiineae</taxon>
        <taxon>Omphalotaceae</taxon>
        <taxon>Marasmiellus</taxon>
    </lineage>
</organism>
<protein>
    <submittedName>
        <fullName evidence="1">Uncharacterized protein</fullName>
    </submittedName>
</protein>
<keyword evidence="2" id="KW-1185">Reference proteome</keyword>
<gene>
    <name evidence="1" type="ORF">VKT23_015308</name>
</gene>
<comment type="caution">
    <text evidence="1">The sequence shown here is derived from an EMBL/GenBank/DDBJ whole genome shotgun (WGS) entry which is preliminary data.</text>
</comment>
<evidence type="ECO:0000313" key="2">
    <source>
        <dbReference type="Proteomes" id="UP001498398"/>
    </source>
</evidence>
<accession>A0ABR1IY37</accession>